<dbReference type="Proteomes" id="UP000625033">
    <property type="component" value="Unassembled WGS sequence"/>
</dbReference>
<reference evidence="1" key="1">
    <citation type="submission" date="2020-11" db="EMBL/GenBank/DDBJ databases">
        <title>Sequencing the genomes of 1000 actinobacteria strains.</title>
        <authorList>
            <person name="Klenk H.-P."/>
        </authorList>
    </citation>
    <scope>NUCLEOTIDE SEQUENCE</scope>
    <source>
        <strain evidence="1">DSM 26152</strain>
    </source>
</reference>
<gene>
    <name evidence="1" type="ORF">IW252_002598</name>
</gene>
<keyword evidence="2" id="KW-1185">Reference proteome</keyword>
<dbReference type="AlphaFoldDB" id="A0A931DE03"/>
<name>A0A931DE03_9MICC</name>
<protein>
    <submittedName>
        <fullName evidence="1">Uncharacterized protein</fullName>
    </submittedName>
</protein>
<comment type="caution">
    <text evidence="1">The sequence shown here is derived from an EMBL/GenBank/DDBJ whole genome shotgun (WGS) entry which is preliminary data.</text>
</comment>
<proteinExistence type="predicted"/>
<accession>A0A931DE03</accession>
<organism evidence="1 2">
    <name type="scientific">Zhihengliuella flava</name>
    <dbReference type="NCBI Taxonomy" id="1285193"/>
    <lineage>
        <taxon>Bacteria</taxon>
        <taxon>Bacillati</taxon>
        <taxon>Actinomycetota</taxon>
        <taxon>Actinomycetes</taxon>
        <taxon>Micrococcales</taxon>
        <taxon>Micrococcaceae</taxon>
        <taxon>Zhihengliuella</taxon>
    </lineage>
</organism>
<sequence>MPTNHVTAELVDAVARHPYDSGKAGVPWEVVPDAMKYGLREIALAFLNDAVPVLLAAGWSPPREIRSAANDLVGLQAKVYDGERGRQINSDAVRRIASQRPPARSSRKDRWAKQCVISRHDRCSGFFYHVSATRNKPCACPCHTDPVAAQQ</sequence>
<evidence type="ECO:0000313" key="2">
    <source>
        <dbReference type="Proteomes" id="UP000625033"/>
    </source>
</evidence>
<dbReference type="EMBL" id="JADOTZ010000001">
    <property type="protein sequence ID" value="MBG6085831.1"/>
    <property type="molecule type" value="Genomic_DNA"/>
</dbReference>
<evidence type="ECO:0000313" key="1">
    <source>
        <dbReference type="EMBL" id="MBG6085831.1"/>
    </source>
</evidence>